<dbReference type="InterPro" id="IPR027417">
    <property type="entry name" value="P-loop_NTPase"/>
</dbReference>
<dbReference type="EMBL" id="KB312163">
    <property type="protein sequence ID" value="ELT87786.1"/>
    <property type="molecule type" value="Genomic_DNA"/>
</dbReference>
<evidence type="ECO:0000256" key="3">
    <source>
        <dbReference type="PIRSR" id="PIRSR637359-1"/>
    </source>
</evidence>
<protein>
    <recommendedName>
        <fullName evidence="6">Sulfotransferase domain-containing protein</fullName>
    </recommendedName>
</protein>
<gene>
    <name evidence="7" type="ORF">CAPTEDRAFT_36718</name>
</gene>
<proteinExistence type="predicted"/>
<feature type="binding site" evidence="4">
    <location>
        <begin position="12"/>
        <end position="16"/>
    </location>
    <ligand>
        <name>3'-phosphoadenylyl sulfate</name>
        <dbReference type="ChEBI" id="CHEBI:58339"/>
    </ligand>
</feature>
<dbReference type="EnsemblMetazoa" id="CapteT36718">
    <property type="protein sequence ID" value="CapteP36718"/>
    <property type="gene ID" value="CapteG36718"/>
</dbReference>
<organism evidence="7">
    <name type="scientific">Capitella teleta</name>
    <name type="common">Polychaete worm</name>
    <dbReference type="NCBI Taxonomy" id="283909"/>
    <lineage>
        <taxon>Eukaryota</taxon>
        <taxon>Metazoa</taxon>
        <taxon>Spiralia</taxon>
        <taxon>Lophotrochozoa</taxon>
        <taxon>Annelida</taxon>
        <taxon>Polychaeta</taxon>
        <taxon>Sedentaria</taxon>
        <taxon>Scolecida</taxon>
        <taxon>Capitellidae</taxon>
        <taxon>Capitella</taxon>
    </lineage>
</organism>
<dbReference type="OrthoDB" id="411451at2759"/>
<feature type="non-terminal residue" evidence="7">
    <location>
        <position position="259"/>
    </location>
</feature>
<feature type="disulfide bond" evidence="5">
    <location>
        <begin position="212"/>
        <end position="218"/>
    </location>
</feature>
<feature type="binding site" evidence="4">
    <location>
        <begin position="223"/>
        <end position="227"/>
    </location>
    <ligand>
        <name>3'-phosphoadenylyl sulfate</name>
        <dbReference type="ChEBI" id="CHEBI:58339"/>
    </ligand>
</feature>
<evidence type="ECO:0000313" key="8">
    <source>
        <dbReference type="EnsemblMetazoa" id="CapteP36718"/>
    </source>
</evidence>
<evidence type="ECO:0000313" key="9">
    <source>
        <dbReference type="Proteomes" id="UP000014760"/>
    </source>
</evidence>
<dbReference type="OMA" id="MNDSEDT"/>
<dbReference type="InterPro" id="IPR037359">
    <property type="entry name" value="NST/OST"/>
</dbReference>
<dbReference type="Pfam" id="PF00685">
    <property type="entry name" value="Sulfotransfer_1"/>
    <property type="match status" value="1"/>
</dbReference>
<dbReference type="GO" id="GO:0008467">
    <property type="term" value="F:[heparan sulfate]-glucosamine 3-sulfotransferase activity"/>
    <property type="evidence" value="ECO:0007669"/>
    <property type="project" value="TreeGrafter"/>
</dbReference>
<reference evidence="9" key="1">
    <citation type="submission" date="2012-12" db="EMBL/GenBank/DDBJ databases">
        <authorList>
            <person name="Hellsten U."/>
            <person name="Grimwood J."/>
            <person name="Chapman J.A."/>
            <person name="Shapiro H."/>
            <person name="Aerts A."/>
            <person name="Otillar R.P."/>
            <person name="Terry A.Y."/>
            <person name="Boore J.L."/>
            <person name="Simakov O."/>
            <person name="Marletaz F."/>
            <person name="Cho S.-J."/>
            <person name="Edsinger-Gonzales E."/>
            <person name="Havlak P."/>
            <person name="Kuo D.-H."/>
            <person name="Larsson T."/>
            <person name="Lv J."/>
            <person name="Arendt D."/>
            <person name="Savage R."/>
            <person name="Osoegawa K."/>
            <person name="de Jong P."/>
            <person name="Lindberg D.R."/>
            <person name="Seaver E.C."/>
            <person name="Weisblat D.A."/>
            <person name="Putnam N.H."/>
            <person name="Grigoriev I.V."/>
            <person name="Rokhsar D.S."/>
        </authorList>
    </citation>
    <scope>NUCLEOTIDE SEQUENCE</scope>
    <source>
        <strain evidence="9">I ESC-2004</strain>
    </source>
</reference>
<dbReference type="HOGENOM" id="CLU_017703_0_0_1"/>
<evidence type="ECO:0000256" key="1">
    <source>
        <dbReference type="ARBA" id="ARBA00022679"/>
    </source>
</evidence>
<dbReference type="InterPro" id="IPR000863">
    <property type="entry name" value="Sulfotransferase_dom"/>
</dbReference>
<evidence type="ECO:0000256" key="2">
    <source>
        <dbReference type="ARBA" id="ARBA00023180"/>
    </source>
</evidence>
<feature type="binding site" evidence="4">
    <location>
        <position position="103"/>
    </location>
    <ligand>
        <name>3'-phosphoadenylyl sulfate</name>
        <dbReference type="ChEBI" id="CHEBI:58339"/>
    </ligand>
</feature>
<feature type="non-terminal residue" evidence="7">
    <location>
        <position position="1"/>
    </location>
</feature>
<dbReference type="EMBL" id="AMQN01015710">
    <property type="status" value="NOT_ANNOTATED_CDS"/>
    <property type="molecule type" value="Genomic_DNA"/>
</dbReference>
<dbReference type="PANTHER" id="PTHR10605:SF65">
    <property type="entry name" value="GH20068P"/>
    <property type="match status" value="1"/>
</dbReference>
<feature type="binding site" evidence="4">
    <location>
        <position position="211"/>
    </location>
    <ligand>
        <name>3'-phosphoadenylyl sulfate</name>
        <dbReference type="ChEBI" id="CHEBI:58339"/>
    </ligand>
</feature>
<dbReference type="STRING" id="283909.R7T4M5"/>
<name>R7T4M5_CAPTE</name>
<feature type="active site" description="For sulfotransferase activity" evidence="3">
    <location>
        <position position="12"/>
    </location>
</feature>
<dbReference type="AlphaFoldDB" id="R7T4M5"/>
<keyword evidence="9" id="KW-1185">Reference proteome</keyword>
<dbReference type="Gene3D" id="3.40.50.300">
    <property type="entry name" value="P-loop containing nucleotide triphosphate hydrolases"/>
    <property type="match status" value="1"/>
</dbReference>
<accession>R7T4M5</accession>
<evidence type="ECO:0000256" key="5">
    <source>
        <dbReference type="PIRSR" id="PIRSR637359-3"/>
    </source>
</evidence>
<feature type="domain" description="Sulfotransferase" evidence="6">
    <location>
        <begin position="3"/>
        <end position="225"/>
    </location>
</feature>
<evidence type="ECO:0000259" key="6">
    <source>
        <dbReference type="Pfam" id="PF00685"/>
    </source>
</evidence>
<evidence type="ECO:0000256" key="4">
    <source>
        <dbReference type="PIRSR" id="PIRSR637359-2"/>
    </source>
</evidence>
<reference evidence="7 9" key="2">
    <citation type="journal article" date="2013" name="Nature">
        <title>Insights into bilaterian evolution from three spiralian genomes.</title>
        <authorList>
            <person name="Simakov O."/>
            <person name="Marletaz F."/>
            <person name="Cho S.J."/>
            <person name="Edsinger-Gonzales E."/>
            <person name="Havlak P."/>
            <person name="Hellsten U."/>
            <person name="Kuo D.H."/>
            <person name="Larsson T."/>
            <person name="Lv J."/>
            <person name="Arendt D."/>
            <person name="Savage R."/>
            <person name="Osoegawa K."/>
            <person name="de Jong P."/>
            <person name="Grimwood J."/>
            <person name="Chapman J.A."/>
            <person name="Shapiro H."/>
            <person name="Aerts A."/>
            <person name="Otillar R.P."/>
            <person name="Terry A.Y."/>
            <person name="Boore J.L."/>
            <person name="Grigoriev I.V."/>
            <person name="Lindberg D.R."/>
            <person name="Seaver E.C."/>
            <person name="Weisblat D.A."/>
            <person name="Putnam N.H."/>
            <person name="Rokhsar D.S."/>
        </authorList>
    </citation>
    <scope>NUCLEOTIDE SEQUENCE</scope>
    <source>
        <strain evidence="7 9">I ESC-2004</strain>
    </source>
</reference>
<dbReference type="Proteomes" id="UP000014760">
    <property type="component" value="Unassembled WGS sequence"/>
</dbReference>
<keyword evidence="5" id="KW-1015">Disulfide bond</keyword>
<dbReference type="SUPFAM" id="SSF52540">
    <property type="entry name" value="P-loop containing nucleoside triphosphate hydrolases"/>
    <property type="match status" value="1"/>
</dbReference>
<sequence>RLPDCIIIGVRKGGTRAVLRFLRFHPDVKGVSQEVSFFSSDEAYDQGINWYLKQLPPVGPDKVLMEKSAEYFHHSYVPERVFKTQPKMKLILVVRDPYERLVSDYFFLQRFAKMINYTYPFEEVNHTLEELCIDEATGKVKGYGGIHRSKYAHHTEYWLKYFSLKQIHIVNGDEIAKDNPFKELKKIETFLGLKPYFKDEFFFFNSTKGFYCSTIGGCLDEEKGHSHPVFDPKFENAVRSYLKPHNERFYEMVGRNFHW</sequence>
<feature type="binding site" evidence="4">
    <location>
        <position position="95"/>
    </location>
    <ligand>
        <name>3'-phosphoadenylyl sulfate</name>
        <dbReference type="ChEBI" id="CHEBI:58339"/>
    </ligand>
</feature>
<keyword evidence="2" id="KW-0325">Glycoprotein</keyword>
<reference evidence="8" key="3">
    <citation type="submission" date="2015-06" db="UniProtKB">
        <authorList>
            <consortium name="EnsemblMetazoa"/>
        </authorList>
    </citation>
    <scope>IDENTIFICATION</scope>
</reference>
<evidence type="ECO:0000313" key="7">
    <source>
        <dbReference type="EMBL" id="ELT87786.1"/>
    </source>
</evidence>
<keyword evidence="1" id="KW-0808">Transferase</keyword>
<dbReference type="PANTHER" id="PTHR10605">
    <property type="entry name" value="HEPARAN SULFATE SULFOTRANSFERASE"/>
    <property type="match status" value="1"/>
</dbReference>